<dbReference type="Gene3D" id="3.40.50.150">
    <property type="entry name" value="Vaccinia Virus protein VP39"/>
    <property type="match status" value="1"/>
</dbReference>
<dbReference type="GO" id="GO:0032259">
    <property type="term" value="P:methylation"/>
    <property type="evidence" value="ECO:0007669"/>
    <property type="project" value="UniProtKB-KW"/>
</dbReference>
<evidence type="ECO:0000313" key="3">
    <source>
        <dbReference type="Proteomes" id="UP001523401"/>
    </source>
</evidence>
<evidence type="ECO:0000256" key="1">
    <source>
        <dbReference type="SAM" id="MobiDB-lite"/>
    </source>
</evidence>
<dbReference type="EMBL" id="JAMXQU010000007">
    <property type="protein sequence ID" value="MCO6160431.1"/>
    <property type="molecule type" value="Genomic_DNA"/>
</dbReference>
<sequence>MPKHQARSIPPDAAGFYASRRGDQVTSLLMARLTPLLPNPRGLRVLGLGYAQPLLAQWAALSEAHWVGSAQIDTPLTRRHGTPLPASFDCPSCLVAPDCLPFDDLGIDLVVLVHGLELVDPHPLLRMIWKVLADHGRLVLVVPNRTGFAAKDDTLPFGHGSPFSASQLDRALHRGLFRAETTSSALSAPLAMLSLGEKAARMGDRAFGLLGRRLGGVHLVTACKDLWSGMPVESERATLGFARRVTTLAGSTGSYSTVPDGPSEAHKDRKA</sequence>
<evidence type="ECO:0000313" key="2">
    <source>
        <dbReference type="EMBL" id="MCO6160431.1"/>
    </source>
</evidence>
<feature type="region of interest" description="Disordered" evidence="1">
    <location>
        <begin position="252"/>
        <end position="271"/>
    </location>
</feature>
<protein>
    <submittedName>
        <fullName evidence="2">Class I SAM-dependent methyltransferase</fullName>
    </submittedName>
</protein>
<gene>
    <name evidence="2" type="ORF">NF685_10370</name>
</gene>
<dbReference type="Proteomes" id="UP001523401">
    <property type="component" value="Unassembled WGS sequence"/>
</dbReference>
<keyword evidence="3" id="KW-1185">Reference proteome</keyword>
<name>A0ABT1CI62_9PROT</name>
<dbReference type="InterPro" id="IPR029063">
    <property type="entry name" value="SAM-dependent_MTases_sf"/>
</dbReference>
<dbReference type="SUPFAM" id="SSF53335">
    <property type="entry name" value="S-adenosyl-L-methionine-dependent methyltransferases"/>
    <property type="match status" value="1"/>
</dbReference>
<dbReference type="RefSeq" id="WP_222546975.1">
    <property type="nucleotide sequence ID" value="NZ_BAPW01000015.1"/>
</dbReference>
<reference evidence="2 3" key="1">
    <citation type="submission" date="2022-06" db="EMBL/GenBank/DDBJ databases">
        <title>Whole-genome of Asaia lannensis strain LMG 27011T.</title>
        <authorList>
            <person name="Sombolestani A."/>
        </authorList>
    </citation>
    <scope>NUCLEOTIDE SEQUENCE [LARGE SCALE GENOMIC DNA]</scope>
    <source>
        <strain evidence="2 3">NBRC 102526</strain>
    </source>
</reference>
<keyword evidence="2" id="KW-0489">Methyltransferase</keyword>
<dbReference type="GO" id="GO:0008168">
    <property type="term" value="F:methyltransferase activity"/>
    <property type="evidence" value="ECO:0007669"/>
    <property type="project" value="UniProtKB-KW"/>
</dbReference>
<comment type="caution">
    <text evidence="2">The sequence shown here is derived from an EMBL/GenBank/DDBJ whole genome shotgun (WGS) entry which is preliminary data.</text>
</comment>
<organism evidence="2 3">
    <name type="scientific">Asaia lannensis NBRC 102526</name>
    <dbReference type="NCBI Taxonomy" id="1307926"/>
    <lineage>
        <taxon>Bacteria</taxon>
        <taxon>Pseudomonadati</taxon>
        <taxon>Pseudomonadota</taxon>
        <taxon>Alphaproteobacteria</taxon>
        <taxon>Acetobacterales</taxon>
        <taxon>Acetobacteraceae</taxon>
        <taxon>Asaia</taxon>
    </lineage>
</organism>
<keyword evidence="2" id="KW-0808">Transferase</keyword>
<accession>A0ABT1CI62</accession>
<proteinExistence type="predicted"/>